<accession>A0A1S3YJV8</accession>
<feature type="repeat" description="PPR" evidence="3">
    <location>
        <begin position="130"/>
        <end position="164"/>
    </location>
</feature>
<evidence type="ECO:0000256" key="2">
    <source>
        <dbReference type="ARBA" id="ARBA00022737"/>
    </source>
</evidence>
<dbReference type="InterPro" id="IPR002885">
    <property type="entry name" value="PPR_rpt"/>
</dbReference>
<feature type="repeat" description="PPR" evidence="3">
    <location>
        <begin position="235"/>
        <end position="269"/>
    </location>
</feature>
<feature type="repeat" description="PPR" evidence="3">
    <location>
        <begin position="95"/>
        <end position="129"/>
    </location>
</feature>
<evidence type="ECO:0000256" key="1">
    <source>
        <dbReference type="ARBA" id="ARBA00007626"/>
    </source>
</evidence>
<dbReference type="OrthoDB" id="185373at2759"/>
<dbReference type="PANTHER" id="PTHR47941">
    <property type="entry name" value="PENTATRICOPEPTIDE REPEAT-CONTAINING PROTEIN 3, MITOCHONDRIAL"/>
    <property type="match status" value="1"/>
</dbReference>
<protein>
    <submittedName>
        <fullName evidence="4">Pentatricopeptide repeat-containing protein At3g14580, mitochondrial-like</fullName>
    </submittedName>
</protein>
<organism evidence="4">
    <name type="scientific">Nicotiana tabacum</name>
    <name type="common">Common tobacco</name>
    <dbReference type="NCBI Taxonomy" id="4097"/>
    <lineage>
        <taxon>Eukaryota</taxon>
        <taxon>Viridiplantae</taxon>
        <taxon>Streptophyta</taxon>
        <taxon>Embryophyta</taxon>
        <taxon>Tracheophyta</taxon>
        <taxon>Spermatophyta</taxon>
        <taxon>Magnoliopsida</taxon>
        <taxon>eudicotyledons</taxon>
        <taxon>Gunneridae</taxon>
        <taxon>Pentapetalae</taxon>
        <taxon>asterids</taxon>
        <taxon>lamiids</taxon>
        <taxon>Solanales</taxon>
        <taxon>Solanaceae</taxon>
        <taxon>Nicotianoideae</taxon>
        <taxon>Nicotianeae</taxon>
        <taxon>Nicotiana</taxon>
    </lineage>
</organism>
<dbReference type="PROSITE" id="PS51375">
    <property type="entry name" value="PPR"/>
    <property type="match status" value="4"/>
</dbReference>
<sequence length="381" mass="44183">MTRNFDAIDTLMEKIKFERKCRLSDDFFYDVIKIYGHLAGRINRAIETLFDMPNYKCWPSVRTFNFVLNLLVNTKQFDVVHKVYIRASELGVEIDACCLNIIVKGLCHCGELDAAYKVSDEFPKQNCQPNVRTFSTIMHALCERGRVDEALGLLERMEKENVEPDAIVFNTLISGLRKRRRVDEGIEVFKKVMLKGCDPNPGTYQEVLYAMLDAKRYLEAKDFMDVMIDKRVNPSFESYKLLIHGLCNGKLLGDLDRVLRQMVRHGFVPRMGLWREILGCLFPDGDCWIILRTRRTNKDEENAQKNAKIEEFGLKEQRRAKMRPAEENADRRNICGRNIFSACCMVTWSFASPGVHGNARFESVRTKYSEFQLQQLQLEVS</sequence>
<dbReference type="Pfam" id="PF12854">
    <property type="entry name" value="PPR_1"/>
    <property type="match status" value="2"/>
</dbReference>
<name>A0A1S3YJV8_TOBAC</name>
<feature type="repeat" description="PPR" evidence="3">
    <location>
        <begin position="165"/>
        <end position="199"/>
    </location>
</feature>
<dbReference type="Pfam" id="PF01535">
    <property type="entry name" value="PPR"/>
    <property type="match status" value="1"/>
</dbReference>
<proteinExistence type="inferred from homology"/>
<comment type="similarity">
    <text evidence="1">Belongs to the PPR family. P subfamily.</text>
</comment>
<dbReference type="SMR" id="A0A1S3YJV8"/>
<dbReference type="KEGG" id="nta:107776896"/>
<dbReference type="InterPro" id="IPR011990">
    <property type="entry name" value="TPR-like_helical_dom_sf"/>
</dbReference>
<evidence type="ECO:0000256" key="3">
    <source>
        <dbReference type="PROSITE-ProRule" id="PRU00708"/>
    </source>
</evidence>
<dbReference type="AlphaFoldDB" id="A0A1S3YJV8"/>
<dbReference type="RefSeq" id="XP_016452333.1">
    <property type="nucleotide sequence ID" value="XM_016596847.1"/>
</dbReference>
<dbReference type="NCBIfam" id="TIGR00756">
    <property type="entry name" value="PPR"/>
    <property type="match status" value="4"/>
</dbReference>
<dbReference type="Gene3D" id="1.25.40.10">
    <property type="entry name" value="Tetratricopeptide repeat domain"/>
    <property type="match status" value="3"/>
</dbReference>
<evidence type="ECO:0000313" key="4">
    <source>
        <dbReference type="RefSeq" id="XP_016452333.1"/>
    </source>
</evidence>
<dbReference type="PaxDb" id="4097-A0A1S3YJV8"/>
<gene>
    <name evidence="4" type="primary">LOC107776896</name>
</gene>
<reference evidence="4" key="1">
    <citation type="submission" date="2025-08" db="UniProtKB">
        <authorList>
            <consortium name="RefSeq"/>
        </authorList>
    </citation>
    <scope>IDENTIFICATION</scope>
</reference>
<dbReference type="OMA" id="ECRPNAT"/>
<keyword evidence="2" id="KW-0677">Repeat</keyword>